<reference evidence="3" key="1">
    <citation type="submission" date="2022-07" db="EMBL/GenBank/DDBJ databases">
        <title>Characterization of the Novel Bacterium Alteromonas immobilis LMIT006 and Alteromonas gregis LMIT007.</title>
        <authorList>
            <person name="Lin X."/>
        </authorList>
    </citation>
    <scope>NUCLEOTIDE SEQUENCE</scope>
    <source>
        <strain evidence="3">LMIT007</strain>
    </source>
</reference>
<dbReference type="AlphaFoldDB" id="A0AA41X0P0"/>
<dbReference type="RefSeq" id="WP_254098540.1">
    <property type="nucleotide sequence ID" value="NZ_JANATA010000002.1"/>
</dbReference>
<dbReference type="Pfam" id="PF01973">
    <property type="entry name" value="MptE-like"/>
    <property type="match status" value="1"/>
</dbReference>
<dbReference type="InterPro" id="IPR045376">
    <property type="entry name" value="Maf_N"/>
</dbReference>
<evidence type="ECO:0000259" key="2">
    <source>
        <dbReference type="Pfam" id="PF20157"/>
    </source>
</evidence>
<evidence type="ECO:0000313" key="4">
    <source>
        <dbReference type="Proteomes" id="UP001165413"/>
    </source>
</evidence>
<feature type="domain" description="Glycosyltransferase Maf N-terminal" evidence="2">
    <location>
        <begin position="111"/>
        <end position="214"/>
    </location>
</feature>
<keyword evidence="4" id="KW-1185">Reference proteome</keyword>
<feature type="domain" description="Glycosyltransferase Maf N-terminal" evidence="2">
    <location>
        <begin position="252"/>
        <end position="475"/>
    </location>
</feature>
<dbReference type="Gene3D" id="3.90.1480.10">
    <property type="entry name" value="Alpha-2,3-sialyltransferase"/>
    <property type="match status" value="1"/>
</dbReference>
<dbReference type="Pfam" id="PF20157">
    <property type="entry name" value="Maf_flag10_N"/>
    <property type="match status" value="2"/>
</dbReference>
<evidence type="ECO:0000259" key="1">
    <source>
        <dbReference type="Pfam" id="PF01973"/>
    </source>
</evidence>
<accession>A0AA41X0P0</accession>
<comment type="caution">
    <text evidence="3">The sequence shown here is derived from an EMBL/GenBank/DDBJ whole genome shotgun (WGS) entry which is preliminary data.</text>
</comment>
<organism evidence="3 4">
    <name type="scientific">Opacimonas viscosa</name>
    <dbReference type="NCBI Taxonomy" id="2961944"/>
    <lineage>
        <taxon>Bacteria</taxon>
        <taxon>Pseudomonadati</taxon>
        <taxon>Pseudomonadota</taxon>
        <taxon>Gammaproteobacteria</taxon>
        <taxon>Alteromonadales</taxon>
        <taxon>Alteromonadaceae</taxon>
        <taxon>Opacimonas</taxon>
    </lineage>
</organism>
<dbReference type="Proteomes" id="UP001165413">
    <property type="component" value="Unassembled WGS sequence"/>
</dbReference>
<dbReference type="InterPro" id="IPR002826">
    <property type="entry name" value="MptE-like"/>
</dbReference>
<name>A0AA41X0P0_9ALTE</name>
<feature type="domain" description="6-hydroxymethylpterin diphosphokinase MptE-like" evidence="1">
    <location>
        <begin position="513"/>
        <end position="665"/>
    </location>
</feature>
<gene>
    <name evidence="3" type="ORF">NLF92_02540</name>
</gene>
<dbReference type="PANTHER" id="PTHR41786">
    <property type="entry name" value="MOTILITY ACCESSORY FACTOR MAF"/>
    <property type="match status" value="1"/>
</dbReference>
<dbReference type="PANTHER" id="PTHR41786:SF1">
    <property type="entry name" value="6-HYDROXYMETHYLPTERIN DIPHOSPHOKINASE MPTE-LIKE DOMAIN-CONTAINING PROTEIN"/>
    <property type="match status" value="1"/>
</dbReference>
<dbReference type="EMBL" id="JANATA010000002">
    <property type="protein sequence ID" value="MCP3427818.1"/>
    <property type="molecule type" value="Genomic_DNA"/>
</dbReference>
<protein>
    <submittedName>
        <fullName evidence="3">DUF115 domain-containing protein</fullName>
    </submittedName>
</protein>
<proteinExistence type="predicted"/>
<sequence>MDKNLSNYTRDPIAAVSAHINQSKPLFESNLKAFRKSIPSLLPLVKQPSTKYEVFAHDASDGVQPTNIFTIKTQQCVYGYHGKQSVALQFQSFIENLSEYKLANRHINTEQSSDVCVILGLGAGWHLEHMLTAKKFKYIIVYDTQSDMLNISAQIIDWTHIFQLAEEQQTQIFLQIPNSGQRISDDLKELRQQCVVGDVYIYQHFNDKVFCEFMASVLYPESVLDDIDDSFYPKYSAGDRNTLQLLTSSNDKFQKNIATFNNEIANIAQTYHQYTPKQWTPCIIDGAFNLIDQSTHVLLFDYLHAKSSELNVQNFMTDPHKDELIINIKSIKHIHYLHHQMNQKIGQLIDGELVEKNILPEVIESFIVYGLEVGFCFEALTAKLTIKNLIICESELDFFYASLYFVDWANILERCKKDDGHIYFNIGDNGQHLIDDFNLQFHKIGQHNLAQTYFYKPYPNVHLDEIFNELRDSLRSALILGENADYSLHCLAHTQEGINRDLPILAVSDSQEHKQTPVFIIGNGPSLDNAISEIRENADNAIIISCGTALSALLNYGIKPDIHAEVEANMASYCWIVRNSSAEQRAGIHFISCNGVHPDTVDLFDMSFLAVKAGESASHYFFKAYPQLQKLHHAYPTVSNFVLSFVLAAGFENVYLHGVDLGFINKENHHSKQSGYYSDGQEITNFVADNADTLKVPGNFLQQVETKFEFKLAVDTMRDLLKAYKGVVVYNTSNGAFIPGTFPLQPDLLMIPNSDKKAVLNTFFDSQFIKPSSLKLNAKIDAPLSASLLKEFVIELPLQHRSMSSFIEDLRAKQVKLVKEHSIALYCLNGTLQGFLARLLKHAYCFDDTQLLGTIIDAWNHFIYELTARIDDPEGLPFDTTCAHPEFVAQKLLKEYYVDSTHQLQIFCCDSPVAEVLEDLISFYQLDHAISVHTNASDVQEKFKTLFVVNSKTREISAELSDTKDNENVVFYYQCHSNSQEGSYQTRIIDPENAAFTHRDTNQLFLKLLTIMAHQSIAEWVMIKSSYSAQLTDIVFPRIPAQQTEYRYDSYWFLFISSKTLSRKQQKLTAGMRLQRVFSKFTHADIRLPNDTKK</sequence>
<evidence type="ECO:0000313" key="3">
    <source>
        <dbReference type="EMBL" id="MCP3427818.1"/>
    </source>
</evidence>